<protein>
    <recommendedName>
        <fullName evidence="5">Ethanolamine ammonia-lyase small subunit</fullName>
        <shortName evidence="5">EAL small subunit</shortName>
        <ecNumber evidence="5">4.3.1.7</ecNumber>
    </recommendedName>
</protein>
<comment type="pathway">
    <text evidence="5">Amine and polyamine degradation; ethanolamine degradation.</text>
</comment>
<dbReference type="GO" id="GO:0031471">
    <property type="term" value="C:ethanolamine degradation polyhedral organelle"/>
    <property type="evidence" value="ECO:0007669"/>
    <property type="project" value="UniProtKB-UniRule"/>
</dbReference>
<dbReference type="OrthoDB" id="114248at2"/>
<dbReference type="Proteomes" id="UP000245133">
    <property type="component" value="Unassembled WGS sequence"/>
</dbReference>
<gene>
    <name evidence="5 6" type="primary">eutC</name>
    <name evidence="6" type="ORF">LPTSP4_24090</name>
</gene>
<evidence type="ECO:0000256" key="3">
    <source>
        <dbReference type="ARBA" id="ARBA00023285"/>
    </source>
</evidence>
<feature type="binding site" evidence="5">
    <location>
        <position position="157"/>
    </location>
    <ligand>
        <name>adenosylcob(III)alamin</name>
        <dbReference type="ChEBI" id="CHEBI:18408"/>
    </ligand>
</feature>
<dbReference type="RefSeq" id="WP_108976990.1">
    <property type="nucleotide sequence ID" value="NZ_BFBB01000007.1"/>
</dbReference>
<dbReference type="Gene3D" id="1.10.30.40">
    <property type="entry name" value="Ethanolamine ammonia-lyase light chain (EutC), N-terminal domain"/>
    <property type="match status" value="1"/>
</dbReference>
<dbReference type="PANTHER" id="PTHR39330">
    <property type="entry name" value="ETHANOLAMINE AMMONIA-LYASE LIGHT CHAIN"/>
    <property type="match status" value="1"/>
</dbReference>
<keyword evidence="1 5" id="KW-0846">Cobalamin</keyword>
<comment type="cofactor">
    <cofactor evidence="5">
        <name>adenosylcob(III)alamin</name>
        <dbReference type="ChEBI" id="CHEBI:18408"/>
    </cofactor>
    <text evidence="5">Binds between the large and small subunits.</text>
</comment>
<comment type="subcellular location">
    <subcellularLocation>
        <location evidence="5">Bacterial microcompartment</location>
    </subcellularLocation>
</comment>
<evidence type="ECO:0000256" key="4">
    <source>
        <dbReference type="ARBA" id="ARBA00024446"/>
    </source>
</evidence>
<dbReference type="GO" id="GO:0009350">
    <property type="term" value="C:ethanolamine ammonia-lyase complex"/>
    <property type="evidence" value="ECO:0007669"/>
    <property type="project" value="UniProtKB-UniRule"/>
</dbReference>
<evidence type="ECO:0000313" key="7">
    <source>
        <dbReference type="Proteomes" id="UP000245133"/>
    </source>
</evidence>
<proteinExistence type="inferred from homology"/>
<comment type="similarity">
    <text evidence="5">Belongs to the EutC family.</text>
</comment>
<comment type="caution">
    <text evidence="6">The sequence shown here is derived from an EMBL/GenBank/DDBJ whole genome shotgun (WGS) entry which is preliminary data.</text>
</comment>
<dbReference type="UniPathway" id="UPA00560"/>
<evidence type="ECO:0000256" key="5">
    <source>
        <dbReference type="HAMAP-Rule" id="MF_00601"/>
    </source>
</evidence>
<dbReference type="NCBIfam" id="NF003971">
    <property type="entry name" value="PRK05465.1"/>
    <property type="match status" value="1"/>
</dbReference>
<evidence type="ECO:0000313" key="6">
    <source>
        <dbReference type="EMBL" id="GBF50882.1"/>
    </source>
</evidence>
<dbReference type="PIRSF" id="PIRSF018982">
    <property type="entry name" value="EutC"/>
    <property type="match status" value="1"/>
</dbReference>
<dbReference type="InterPro" id="IPR042251">
    <property type="entry name" value="EutC_C"/>
</dbReference>
<dbReference type="HAMAP" id="MF_00601">
    <property type="entry name" value="EutC"/>
    <property type="match status" value="1"/>
</dbReference>
<dbReference type="Pfam" id="PF05985">
    <property type="entry name" value="EutC"/>
    <property type="match status" value="1"/>
</dbReference>
<name>A0A2P2E1W2_9LEPT</name>
<dbReference type="AlphaFoldDB" id="A0A2P2E1W2"/>
<comment type="function">
    <text evidence="5">Catalyzes the deamination of various vicinal amino-alcohols to oxo compounds. Allows this organism to utilize ethanolamine as the sole source of nitrogen and carbon in the presence of external vitamin B12.</text>
</comment>
<dbReference type="PANTHER" id="PTHR39330:SF1">
    <property type="entry name" value="ETHANOLAMINE AMMONIA-LYASE SMALL SUBUNIT"/>
    <property type="match status" value="1"/>
</dbReference>
<evidence type="ECO:0000256" key="1">
    <source>
        <dbReference type="ARBA" id="ARBA00022628"/>
    </source>
</evidence>
<dbReference type="EMBL" id="BFBB01000007">
    <property type="protein sequence ID" value="GBF50882.1"/>
    <property type="molecule type" value="Genomic_DNA"/>
</dbReference>
<dbReference type="EC" id="4.3.1.7" evidence="5"/>
<organism evidence="6 7">
    <name type="scientific">Leptospira ryugenii</name>
    <dbReference type="NCBI Taxonomy" id="1917863"/>
    <lineage>
        <taxon>Bacteria</taxon>
        <taxon>Pseudomonadati</taxon>
        <taxon>Spirochaetota</taxon>
        <taxon>Spirochaetia</taxon>
        <taxon>Leptospirales</taxon>
        <taxon>Leptospiraceae</taxon>
        <taxon>Leptospira</taxon>
    </lineage>
</organism>
<dbReference type="InterPro" id="IPR042255">
    <property type="entry name" value="EutC_N"/>
</dbReference>
<dbReference type="GO" id="GO:0031419">
    <property type="term" value="F:cobalamin binding"/>
    <property type="evidence" value="ECO:0007669"/>
    <property type="project" value="UniProtKB-UniRule"/>
</dbReference>
<reference evidence="6 7" key="1">
    <citation type="submission" date="2018-02" db="EMBL/GenBank/DDBJ databases">
        <title>Novel Leptospira species isolated from soil and water in Japan.</title>
        <authorList>
            <person name="Nakao R."/>
            <person name="Masuzawa T."/>
        </authorList>
    </citation>
    <scope>NUCLEOTIDE SEQUENCE [LARGE SCALE GENOMIC DNA]</scope>
    <source>
        <strain evidence="6 7">YH101</strain>
    </source>
</reference>
<keyword evidence="4 5" id="KW-1283">Bacterial microcompartment</keyword>
<accession>A0A2P2E1W2</accession>
<keyword evidence="7" id="KW-1185">Reference proteome</keyword>
<keyword evidence="3 5" id="KW-0170">Cobalt</keyword>
<sequence>MTESEFESSWEPWRQFTAARVGLRRSGGSIGTKDLLRFRLDHAKARDAVWGECDWPFLLEEIKNITKLVQVKSRVQTKQEYLLRPDLGRKLDQDSERFLEQSPLIEDPSKILICASDGLSATALNQNLIPLLLLLCQELKSRFQFLPPVVLVERGRVAIGDEVASRLQKSVLIMLIGERPGLSSVDSLGAYLTFQPKPGYTDESRNCISNIRPEGMALPMAVKKIAYLVEEMLLKKISGVQLKDRMEASLEEKEIKKLNNL</sequence>
<dbReference type="Gene3D" id="3.40.50.11240">
    <property type="entry name" value="Ethanolamine ammonia-lyase light chain (EutC)"/>
    <property type="match status" value="1"/>
</dbReference>
<comment type="catalytic activity">
    <reaction evidence="5">
        <text>ethanolamine = acetaldehyde + NH4(+)</text>
        <dbReference type="Rhea" id="RHEA:15313"/>
        <dbReference type="ChEBI" id="CHEBI:15343"/>
        <dbReference type="ChEBI" id="CHEBI:28938"/>
        <dbReference type="ChEBI" id="CHEBI:57603"/>
        <dbReference type="EC" id="4.3.1.7"/>
    </reaction>
</comment>
<dbReference type="GO" id="GO:0006520">
    <property type="term" value="P:amino acid metabolic process"/>
    <property type="evidence" value="ECO:0007669"/>
    <property type="project" value="InterPro"/>
</dbReference>
<feature type="binding site" evidence="5">
    <location>
        <position position="178"/>
    </location>
    <ligand>
        <name>adenosylcob(III)alamin</name>
        <dbReference type="ChEBI" id="CHEBI:18408"/>
    </ligand>
</feature>
<comment type="subunit">
    <text evidence="5">The basic unit is a heterodimer which dimerizes to form tetramers. The heterotetramers trimerize; 6 large subunits form a core ring with 6 small subunits projecting outwards.</text>
</comment>
<dbReference type="GO" id="GO:0008851">
    <property type="term" value="F:ethanolamine ammonia-lyase activity"/>
    <property type="evidence" value="ECO:0007669"/>
    <property type="project" value="UniProtKB-UniRule"/>
</dbReference>
<dbReference type="InterPro" id="IPR009246">
    <property type="entry name" value="EutC"/>
</dbReference>
<keyword evidence="2 5" id="KW-0456">Lyase</keyword>
<evidence type="ECO:0000256" key="2">
    <source>
        <dbReference type="ARBA" id="ARBA00023239"/>
    </source>
</evidence>
<feature type="binding site" evidence="5">
    <location>
        <position position="207"/>
    </location>
    <ligand>
        <name>adenosylcob(III)alamin</name>
        <dbReference type="ChEBI" id="CHEBI:18408"/>
    </ligand>
</feature>
<dbReference type="GO" id="GO:0046336">
    <property type="term" value="P:ethanolamine catabolic process"/>
    <property type="evidence" value="ECO:0007669"/>
    <property type="project" value="UniProtKB-UniRule"/>
</dbReference>